<dbReference type="EMBL" id="UINC01003634">
    <property type="protein sequence ID" value="SVA08018.1"/>
    <property type="molecule type" value="Genomic_DNA"/>
</dbReference>
<gene>
    <name evidence="2" type="ORF">METZ01_LOCUS60872</name>
</gene>
<evidence type="ECO:0000256" key="1">
    <source>
        <dbReference type="SAM" id="MobiDB-lite"/>
    </source>
</evidence>
<name>A0A381SXF2_9ZZZZ</name>
<feature type="region of interest" description="Disordered" evidence="1">
    <location>
        <begin position="1029"/>
        <end position="1054"/>
    </location>
</feature>
<sequence length="2159" mass="244610">MKIHTITTFALGFVLAGTSLTSREIGFVEKFSLADNREEALKELVSGTPEYYYYSSLHALSKGDHQEVERLMKIWVKRYGHTRQTKEIENRSAMLRYGQNPEATLTHVKRELNLRFNHSRVVEGRKPAHPTKLDPRRISFEVYLQQALARHKNLQGVEDRGLALLDLEKLDDIRLHHFLSRLRRPDVPNLPALIVKNLRSKYNRGFGSHAIHRNLTRAQMDGLLQIDREFIDNANFVHAYLPKLAPSADVDPRQDDAEMSKWLNRQLSFTRGLSPAFNTLKANVLHHLLTFKRKQGVWDRELFLEYLKLPRYTNYVNPVWRDAEIKRRRDCRVDLNADYVSRGGFPRIGNDDSLVRSHLLHFFFQDKDYDGFVKYVRDDYLKKVFAEAKLTAGLGNPEKWYSMLSSGEVKALKDRVDLDFAYSNKERFAPGEEVKISLWAKNIETLLVKEFEINAFNYYLRKGKEVDTGIELDGLAATRERTIQFKEAPMRRVTRSFAFPQLKKRGVYVVEFIGNGISSRVLVRKGALRLLEKVGPAGHEFRVLDEANKARPKATVWLDGKEHKPDKNGLVAVPFSNRPSQRIVILRDGDFSSLSGFIHLGENYELQAGLYVDREALLSRKKAQVIVRPSLRVNGRPASLDPLEEIKLVMLAVDYEGTPNRTEVAIDELKEGEDYLHEFTVPEKLSQLTVVLEAKVENLSQGKKQDLRDSATFSVNAIEQGGFVDALHLGWSRDGYSLDVLGKNGEARIDRPVVLEVKHTAFRQSHSISLKSDQSGKIGLGELSDIQWIAARNADGQVYRWTIAGQREGKVGQPSHLHAASGEDLRVAVAGSWAEGREEAKCSLLERRGAFYVTDHVDQASYRNGFLTLSDLSPGDYELFLKDTGETVQIRVTAGDRRFGFVASANRILEDNRAAPLQVTDLSVKDGKLRAKVANAHAFARVHVLATRYVPRFDAHAALDHGGMPSPYWLRLSAPRALYVAERDIGEEYRYVLERRQTEKFPGNMLTRPGLILNPWSLRKTSTTLQDARKGGAYQRLRETGDKKAEGGPGGGGGGGGAVDFASLDFLKEGSLLAANLEVGEDGFIEVDLPKGAGLRQVRVVAADPVQLASAVVALPEAPAVRRELRMVSDLDPKKVYSEQKRMTVVDAGKAFELADATTSRLRVLDDLRDIHDLLLTLKDNPTLREFGFILDWPGMKDDEKREKYSKYACHELNFFLLRRDPKFFNGVVQPYLANKKEPTFLDDWFLGRDLKKYLDPFLFGQLNAFEKILLARKGPAGAVSMARYVRDKWELIPPNPEEFDRLFEVALKTAALKGDGEGELAMMDEMKQLQSEALFSKTSNLEGRISNFALNGLADASYGRDGRITGEKSRLGYSSGGLDPFGGTPAPPAAPPPVIAPKPSSKSKLRKNLQGAQKESEEGMRRGVAPGSDREWRSTAGIVDEKDNATYFNAGAERRRNARQFFRQLEATQEWAENNYYHVPKEQRNGSLVQVNAFWRDYAAAEPGKPFFSGNVVYATRNFTEMLLALAVLDLPFEAGEHDIETEDRKFRLEAESPLVAFHEELLETEAPKGPRDVLLSQRFYRLDSRYRYENGERVDNFVREEFLKGVAHGCHVTLTNPTSSRRKLRLLLQIPAGAIPLNRGYFSKSFPVTLEGYSTRTFDYAFYFPESGKYPIYPAQVSGPKGAVAGAEPFAFNVVDVLTRKDKGSWAWISQNGSSKDVLRYLTDNNLNRLDLSKIAFRLRANPEGGSGRAFYEKVLEQLAGRFHFDSTLWSYAVYHKDEPRMQEFLAKSALAGACGRFLRSPLLNVDPVERRWYEQLEYEPLVNARTHRLGKTRNILNNRFHEQYHRFLDILKYKASPDADDVLGATYYLFLQDRVDEGIGFFGKVDPVAVDEKLQYDYLASYVAFYKGDVAKAKKLSAKYSDYPVERWRKRFASVSGQVKEIEQGAAPKVIDEENREQKIEDLAATEPAFDFEVVDGEITINYRNLKDVRVNYYPMEVELLFSRRPFVSDDTEQFTFVLPNGTQSVKLPAAENHVFALPDKYREGNVMIEIEAGGIRKAKAYYANRLRVEVTESYGRVRVTGEENAKPLPSTYVKVYARMNDGRVKFYKDGYTDLRGKFDYVSLNTGQLDDVDRFAVLVLNDEAGAMIREAKPPTQ</sequence>
<organism evidence="2">
    <name type="scientific">marine metagenome</name>
    <dbReference type="NCBI Taxonomy" id="408172"/>
    <lineage>
        <taxon>unclassified sequences</taxon>
        <taxon>metagenomes</taxon>
        <taxon>ecological metagenomes</taxon>
    </lineage>
</organism>
<feature type="compositionally biased region" description="Pro residues" evidence="1">
    <location>
        <begin position="1386"/>
        <end position="1397"/>
    </location>
</feature>
<reference evidence="2" key="1">
    <citation type="submission" date="2018-05" db="EMBL/GenBank/DDBJ databases">
        <authorList>
            <person name="Lanie J.A."/>
            <person name="Ng W.-L."/>
            <person name="Kazmierczak K.M."/>
            <person name="Andrzejewski T.M."/>
            <person name="Davidsen T.M."/>
            <person name="Wayne K.J."/>
            <person name="Tettelin H."/>
            <person name="Glass J.I."/>
            <person name="Rusch D."/>
            <person name="Podicherti R."/>
            <person name="Tsui H.-C.T."/>
            <person name="Winkler M.E."/>
        </authorList>
    </citation>
    <scope>NUCLEOTIDE SEQUENCE</scope>
</reference>
<protein>
    <recommendedName>
        <fullName evidence="3">Alpha-2-macroglobulin domain-containing protein</fullName>
    </recommendedName>
</protein>
<feature type="compositionally biased region" description="Basic and acidic residues" evidence="1">
    <location>
        <begin position="1036"/>
        <end position="1046"/>
    </location>
</feature>
<evidence type="ECO:0000313" key="2">
    <source>
        <dbReference type="EMBL" id="SVA08018.1"/>
    </source>
</evidence>
<evidence type="ECO:0008006" key="3">
    <source>
        <dbReference type="Google" id="ProtNLM"/>
    </source>
</evidence>
<accession>A0A381SXF2</accession>
<feature type="region of interest" description="Disordered" evidence="1">
    <location>
        <begin position="1370"/>
        <end position="1431"/>
    </location>
</feature>
<proteinExistence type="predicted"/>